<accession>A0AAD4H3H2</accession>
<gene>
    <name evidence="2" type="ORF">BGZ95_003764</name>
</gene>
<reference evidence="2" key="1">
    <citation type="journal article" date="2020" name="Fungal Divers.">
        <title>Resolving the Mortierellaceae phylogeny through synthesis of multi-gene phylogenetics and phylogenomics.</title>
        <authorList>
            <person name="Vandepol N."/>
            <person name="Liber J."/>
            <person name="Desiro A."/>
            <person name="Na H."/>
            <person name="Kennedy M."/>
            <person name="Barry K."/>
            <person name="Grigoriev I.V."/>
            <person name="Miller A.N."/>
            <person name="O'Donnell K."/>
            <person name="Stajich J.E."/>
            <person name="Bonito G."/>
        </authorList>
    </citation>
    <scope>NUCLEOTIDE SEQUENCE</scope>
    <source>
        <strain evidence="2">NRRL 28262</strain>
    </source>
</reference>
<name>A0AAD4H3H2_9FUNG</name>
<dbReference type="Proteomes" id="UP001194580">
    <property type="component" value="Unassembled WGS sequence"/>
</dbReference>
<evidence type="ECO:0000313" key="3">
    <source>
        <dbReference type="Proteomes" id="UP001194580"/>
    </source>
</evidence>
<proteinExistence type="predicted"/>
<evidence type="ECO:0000313" key="2">
    <source>
        <dbReference type="EMBL" id="KAG0263614.1"/>
    </source>
</evidence>
<sequence>EDIDDLESADIDDRGHPFFFIFRALFDLHHRRPLQVPLRPSNLSEIQGMLFSFIVPKLIQFHSLKRVQKKDIHVASSMIAHLEHDEAEVVFGKDMLDKLGPLIVDEAFSEADDEVKAILSNVETVAMMGSKKIDPKRIRLCATKELGLAADDELKSVKVDGHKMCILEILRLMAKRSEKPFADIPKETESMTVRVWQDVFDILFEGSGVSVTTGETGLTASREERTVNEQAHGGVKTPANPRKVDFLLLTSVEHQRKLVHIEIADYEHKGPMASDEDVAVQLRKSIRHNHAILTRLPFLDEIIFLDIKGFTARVMRLRHHESVHVCGTMADEIVLPATPAQLKIFMDGRSLSALFRLREHVLDTASKVQASILQPKRPPLLARTFTPPPAPKSATFYTPTTKRTK</sequence>
<organism evidence="2 3">
    <name type="scientific">Linnemannia exigua</name>
    <dbReference type="NCBI Taxonomy" id="604196"/>
    <lineage>
        <taxon>Eukaryota</taxon>
        <taxon>Fungi</taxon>
        <taxon>Fungi incertae sedis</taxon>
        <taxon>Mucoromycota</taxon>
        <taxon>Mortierellomycotina</taxon>
        <taxon>Mortierellomycetes</taxon>
        <taxon>Mortierellales</taxon>
        <taxon>Mortierellaceae</taxon>
        <taxon>Linnemannia</taxon>
    </lineage>
</organism>
<feature type="non-terminal residue" evidence="2">
    <location>
        <position position="1"/>
    </location>
</feature>
<protein>
    <submittedName>
        <fullName evidence="2">Uncharacterized protein</fullName>
    </submittedName>
</protein>
<feature type="compositionally biased region" description="Polar residues" evidence="1">
    <location>
        <begin position="395"/>
        <end position="405"/>
    </location>
</feature>
<feature type="region of interest" description="Disordered" evidence="1">
    <location>
        <begin position="382"/>
        <end position="405"/>
    </location>
</feature>
<comment type="caution">
    <text evidence="2">The sequence shown here is derived from an EMBL/GenBank/DDBJ whole genome shotgun (WGS) entry which is preliminary data.</text>
</comment>
<dbReference type="AlphaFoldDB" id="A0AAD4H3H2"/>
<evidence type="ECO:0000256" key="1">
    <source>
        <dbReference type="SAM" id="MobiDB-lite"/>
    </source>
</evidence>
<dbReference type="EMBL" id="JAAAIL010001880">
    <property type="protein sequence ID" value="KAG0263614.1"/>
    <property type="molecule type" value="Genomic_DNA"/>
</dbReference>
<keyword evidence="3" id="KW-1185">Reference proteome</keyword>